<dbReference type="CDD" id="cd12455">
    <property type="entry name" value="RRM_like_Smg4_UPF3"/>
    <property type="match status" value="1"/>
</dbReference>
<feature type="domain" description="RRM" evidence="7">
    <location>
        <begin position="437"/>
        <end position="503"/>
    </location>
</feature>
<evidence type="ECO:0000256" key="6">
    <source>
        <dbReference type="SAM" id="MobiDB-lite"/>
    </source>
</evidence>
<feature type="compositionally biased region" description="Basic and acidic residues" evidence="6">
    <location>
        <begin position="218"/>
        <end position="233"/>
    </location>
</feature>
<dbReference type="Pfam" id="PF00076">
    <property type="entry name" value="RRM_1"/>
    <property type="match status" value="1"/>
</dbReference>
<evidence type="ECO:0000313" key="9">
    <source>
        <dbReference type="Proteomes" id="UP000002059"/>
    </source>
</evidence>
<dbReference type="InterPro" id="IPR035979">
    <property type="entry name" value="RBD_domain_sf"/>
</dbReference>
<dbReference type="RefSeq" id="XP_002793120.1">
    <property type="nucleotide sequence ID" value="XM_002793074.2"/>
</dbReference>
<feature type="compositionally biased region" description="Gly residues" evidence="6">
    <location>
        <begin position="565"/>
        <end position="585"/>
    </location>
</feature>
<keyword evidence="4" id="KW-0539">Nucleus</keyword>
<sequence>MAQPSPKLSSAGVLPISASATQKGSSTKQSSKGATPRLKLLIRRLPPGLTYQEFEASLGDEWKVGNGKVDWLQFRDGKISKDRAKPSKPTRVYLRVTSTPLVEELSEKVRQSSFQDAQNTSRDPVLLGPPALEYAPYPRVPGSRVRKDGRQGTIDLDSDFIAFLESLTNPVTKTTMDISAEDAKEEKSTITPLIQFLREKKANKGREAVSPAKPSRHARGEMRESRDSKGERVHAKKLLSRTERLITSPGDRQSKVDRATKEAVKAVNKQAASQAAKPQGKMVASRPAKEESPAQATPPPERKRERGSMSAATKILRRDLGLGSATQRRRSEKSTGAEAISPPLNTETTKATSPLHKNNNKQLLSTKTSNKGAEPSNNKITFTKAPKAPTPTDTSAGRNTNKQTNPSTGPANFSAPSGPKLVATPAAAQAVPLPSATQAFLKHANPSQGVTEELLASGFSTFGKVIRVEIDKKKGFGYVDFAEPEGLSRAIQASPVQIAQSQVVVLERKSGAAVAQARGNASSNNRASPSPTGPATRVGSGGTGPAPSRHTRRGNRGRGEFNKTVGGGGGANTGGNDGGVVGGGANKNASSA</sequence>
<dbReference type="GO" id="GO:0000184">
    <property type="term" value="P:nuclear-transcribed mRNA catabolic process, nonsense-mediated decay"/>
    <property type="evidence" value="ECO:0007669"/>
    <property type="project" value="UniProtKB-KW"/>
</dbReference>
<dbReference type="Pfam" id="PF03467">
    <property type="entry name" value="Smg4_UPF3"/>
    <property type="match status" value="1"/>
</dbReference>
<keyword evidence="9" id="KW-1185">Reference proteome</keyword>
<protein>
    <recommendedName>
        <fullName evidence="7">RRM domain-containing protein</fullName>
    </recommendedName>
</protein>
<name>C1H3B3_PARBA</name>
<dbReference type="KEGG" id="pbl:PAAG_05256"/>
<feature type="region of interest" description="Disordered" evidence="6">
    <location>
        <begin position="201"/>
        <end position="420"/>
    </location>
</feature>
<feature type="compositionally biased region" description="Polar residues" evidence="6">
    <location>
        <begin position="343"/>
        <end position="378"/>
    </location>
</feature>
<dbReference type="VEuPathDB" id="FungiDB:PAAG_05256"/>
<feature type="compositionally biased region" description="Low complexity" evidence="6">
    <location>
        <begin position="517"/>
        <end position="530"/>
    </location>
</feature>
<dbReference type="eggNOG" id="KOG1295">
    <property type="taxonomic scope" value="Eukaryota"/>
</dbReference>
<dbReference type="CDD" id="cd00590">
    <property type="entry name" value="RRM_SF"/>
    <property type="match status" value="1"/>
</dbReference>
<dbReference type="GO" id="GO:0005737">
    <property type="term" value="C:cytoplasm"/>
    <property type="evidence" value="ECO:0007669"/>
    <property type="project" value="TreeGrafter"/>
</dbReference>
<dbReference type="GO" id="GO:0003729">
    <property type="term" value="F:mRNA binding"/>
    <property type="evidence" value="ECO:0007669"/>
    <property type="project" value="TreeGrafter"/>
</dbReference>
<proteinExistence type="inferred from homology"/>
<dbReference type="GO" id="GO:0045727">
    <property type="term" value="P:positive regulation of translation"/>
    <property type="evidence" value="ECO:0007669"/>
    <property type="project" value="TreeGrafter"/>
</dbReference>
<dbReference type="PANTHER" id="PTHR13112:SF0">
    <property type="entry name" value="FI21285P1"/>
    <property type="match status" value="1"/>
</dbReference>
<dbReference type="SMART" id="SM00360">
    <property type="entry name" value="RRM"/>
    <property type="match status" value="1"/>
</dbReference>
<feature type="compositionally biased region" description="Basic and acidic residues" evidence="6">
    <location>
        <begin position="252"/>
        <end position="264"/>
    </location>
</feature>
<keyword evidence="3" id="KW-0866">Nonsense-mediated mRNA decay</keyword>
<feature type="region of interest" description="Disordered" evidence="6">
    <location>
        <begin position="1"/>
        <end position="38"/>
    </location>
</feature>
<dbReference type="Gene3D" id="3.30.70.330">
    <property type="match status" value="2"/>
</dbReference>
<organism evidence="8 9">
    <name type="scientific">Paracoccidioides lutzii (strain ATCC MYA-826 / Pb01)</name>
    <name type="common">Paracoccidioides brasiliensis</name>
    <dbReference type="NCBI Taxonomy" id="502779"/>
    <lineage>
        <taxon>Eukaryota</taxon>
        <taxon>Fungi</taxon>
        <taxon>Dikarya</taxon>
        <taxon>Ascomycota</taxon>
        <taxon>Pezizomycotina</taxon>
        <taxon>Eurotiomycetes</taxon>
        <taxon>Eurotiomycetidae</taxon>
        <taxon>Onygenales</taxon>
        <taxon>Ajellomycetaceae</taxon>
        <taxon>Paracoccidioides</taxon>
    </lineage>
</organism>
<comment type="similarity">
    <text evidence="2">Belongs to the RENT3 family.</text>
</comment>
<dbReference type="GO" id="GO:0005730">
    <property type="term" value="C:nucleolus"/>
    <property type="evidence" value="ECO:0007669"/>
    <property type="project" value="TreeGrafter"/>
</dbReference>
<feature type="compositionally biased region" description="Low complexity" evidence="6">
    <location>
        <begin position="379"/>
        <end position="396"/>
    </location>
</feature>
<dbReference type="SUPFAM" id="SSF54928">
    <property type="entry name" value="RNA-binding domain, RBD"/>
    <property type="match status" value="2"/>
</dbReference>
<dbReference type="OrthoDB" id="18087at2759"/>
<reference evidence="8 9" key="1">
    <citation type="journal article" date="2011" name="PLoS Genet.">
        <title>Comparative genomic analysis of human fungal pathogens causing paracoccidioidomycosis.</title>
        <authorList>
            <person name="Desjardins C.A."/>
            <person name="Champion M.D."/>
            <person name="Holder J.W."/>
            <person name="Muszewska A."/>
            <person name="Goldberg J."/>
            <person name="Bailao A.M."/>
            <person name="Brigido M.M."/>
            <person name="Ferreira M.E."/>
            <person name="Garcia A.M."/>
            <person name="Grynberg M."/>
            <person name="Gujja S."/>
            <person name="Heiman D.I."/>
            <person name="Henn M.R."/>
            <person name="Kodira C.D."/>
            <person name="Leon-Narvaez H."/>
            <person name="Longo L.V."/>
            <person name="Ma L.J."/>
            <person name="Malavazi I."/>
            <person name="Matsuo A.L."/>
            <person name="Morais F.V."/>
            <person name="Pereira M."/>
            <person name="Rodriguez-Brito S."/>
            <person name="Sakthikumar S."/>
            <person name="Salem-Izacc S.M."/>
            <person name="Sykes S.M."/>
            <person name="Teixeira M.M."/>
            <person name="Vallejo M.C."/>
            <person name="Walter M.E."/>
            <person name="Yandava C."/>
            <person name="Young S."/>
            <person name="Zeng Q."/>
            <person name="Zucker J."/>
            <person name="Felipe M.S."/>
            <person name="Goldman G.H."/>
            <person name="Haas B.J."/>
            <person name="McEwen J.G."/>
            <person name="Nino-Vega G."/>
            <person name="Puccia R."/>
            <person name="San-Blas G."/>
            <person name="Soares C.M."/>
            <person name="Birren B.W."/>
            <person name="Cuomo C.A."/>
        </authorList>
    </citation>
    <scope>NUCLEOTIDE SEQUENCE [LARGE SCALE GENOMIC DNA]</scope>
    <source>
        <strain evidence="9">ATCC MYA-826 / Pb01</strain>
    </source>
</reference>
<dbReference type="Proteomes" id="UP000002059">
    <property type="component" value="Partially assembled WGS sequence"/>
</dbReference>
<dbReference type="PROSITE" id="PS50102">
    <property type="entry name" value="RRM"/>
    <property type="match status" value="1"/>
</dbReference>
<feature type="region of interest" description="Disordered" evidence="6">
    <location>
        <begin position="516"/>
        <end position="592"/>
    </location>
</feature>
<feature type="compositionally biased region" description="Low complexity" evidence="6">
    <location>
        <begin position="19"/>
        <end position="38"/>
    </location>
</feature>
<evidence type="ECO:0000256" key="3">
    <source>
        <dbReference type="ARBA" id="ARBA00023161"/>
    </source>
</evidence>
<evidence type="ECO:0000313" key="8">
    <source>
        <dbReference type="EMBL" id="EEH34207.1"/>
    </source>
</evidence>
<feature type="compositionally biased region" description="Polar residues" evidence="6">
    <location>
        <begin position="112"/>
        <end position="122"/>
    </location>
</feature>
<feature type="region of interest" description="Disordered" evidence="6">
    <location>
        <begin position="112"/>
        <end position="151"/>
    </location>
</feature>
<dbReference type="InterPro" id="IPR039722">
    <property type="entry name" value="Upf3"/>
</dbReference>
<feature type="compositionally biased region" description="Polar residues" evidence="6">
    <location>
        <begin position="397"/>
        <end position="415"/>
    </location>
</feature>
<comment type="subcellular location">
    <subcellularLocation>
        <location evidence="1">Nucleus</location>
    </subcellularLocation>
</comment>
<evidence type="ECO:0000256" key="4">
    <source>
        <dbReference type="ARBA" id="ARBA00023242"/>
    </source>
</evidence>
<dbReference type="OMA" id="QYKPGKV"/>
<evidence type="ECO:0000259" key="7">
    <source>
        <dbReference type="PROSITE" id="PS50102"/>
    </source>
</evidence>
<evidence type="ECO:0000256" key="2">
    <source>
        <dbReference type="ARBA" id="ARBA00005991"/>
    </source>
</evidence>
<dbReference type="PANTHER" id="PTHR13112">
    <property type="entry name" value="UPF3 REGULATOR OF NONSENSE TRANSCRIPTS-LIKE PROTEIN"/>
    <property type="match status" value="1"/>
</dbReference>
<evidence type="ECO:0000256" key="1">
    <source>
        <dbReference type="ARBA" id="ARBA00004123"/>
    </source>
</evidence>
<dbReference type="AlphaFoldDB" id="C1H3B3"/>
<dbReference type="FunFam" id="3.30.70.330:FF:000637">
    <property type="entry name" value="Nonsense-mediated mRNA decay protein Upf3, putative"/>
    <property type="match status" value="1"/>
</dbReference>
<gene>
    <name evidence="8" type="ORF">PAAG_05256</name>
</gene>
<dbReference type="HOGENOM" id="CLU_018549_0_0_1"/>
<dbReference type="InterPro" id="IPR005120">
    <property type="entry name" value="UPF3_dom"/>
</dbReference>
<keyword evidence="5" id="KW-0694">RNA-binding</keyword>
<dbReference type="GeneID" id="9096263"/>
<accession>C1H3B3</accession>
<dbReference type="InterPro" id="IPR000504">
    <property type="entry name" value="RRM_dom"/>
</dbReference>
<evidence type="ECO:0000256" key="5">
    <source>
        <dbReference type="PROSITE-ProRule" id="PRU00176"/>
    </source>
</evidence>
<dbReference type="EMBL" id="KN294004">
    <property type="protein sequence ID" value="EEH34207.1"/>
    <property type="molecule type" value="Genomic_DNA"/>
</dbReference>
<dbReference type="InterPro" id="IPR012677">
    <property type="entry name" value="Nucleotide-bd_a/b_plait_sf"/>
</dbReference>
<dbReference type="STRING" id="502779.C1H3B3"/>